<name>A0A318ZDU6_9EURO</name>
<dbReference type="RefSeq" id="XP_025428825.1">
    <property type="nucleotide sequence ID" value="XM_025575586.1"/>
</dbReference>
<organism evidence="1 2">
    <name type="scientific">Aspergillus saccharolyticus JOP 1030-1</name>
    <dbReference type="NCBI Taxonomy" id="1450539"/>
    <lineage>
        <taxon>Eukaryota</taxon>
        <taxon>Fungi</taxon>
        <taxon>Dikarya</taxon>
        <taxon>Ascomycota</taxon>
        <taxon>Pezizomycotina</taxon>
        <taxon>Eurotiomycetes</taxon>
        <taxon>Eurotiomycetidae</taxon>
        <taxon>Eurotiales</taxon>
        <taxon>Aspergillaceae</taxon>
        <taxon>Aspergillus</taxon>
        <taxon>Aspergillus subgen. Circumdati</taxon>
    </lineage>
</organism>
<sequence length="98" mass="11147">MLMMMHGGLLGLHSLTAPSHLRHALRARRSGRARSVSPTRHIRRDAWPSYLSGVPRMYCVHGRSLGTLVRWWVGGWPVQGCDPTIHEGWGVWIQDRGR</sequence>
<evidence type="ECO:0000313" key="2">
    <source>
        <dbReference type="Proteomes" id="UP000248349"/>
    </source>
</evidence>
<protein>
    <submittedName>
        <fullName evidence="1">Uncharacterized protein</fullName>
    </submittedName>
</protein>
<proteinExistence type="predicted"/>
<gene>
    <name evidence="1" type="ORF">BP01DRAFT_359077</name>
</gene>
<dbReference type="AlphaFoldDB" id="A0A318ZDU6"/>
<accession>A0A318ZDU6</accession>
<reference evidence="1 2" key="1">
    <citation type="submission" date="2016-12" db="EMBL/GenBank/DDBJ databases">
        <title>The genomes of Aspergillus section Nigri reveals drivers in fungal speciation.</title>
        <authorList>
            <consortium name="DOE Joint Genome Institute"/>
            <person name="Vesth T.C."/>
            <person name="Nybo J."/>
            <person name="Theobald S."/>
            <person name="Brandl J."/>
            <person name="Frisvad J.C."/>
            <person name="Nielsen K.F."/>
            <person name="Lyhne E.K."/>
            <person name="Kogle M.E."/>
            <person name="Kuo A."/>
            <person name="Riley R."/>
            <person name="Clum A."/>
            <person name="Nolan M."/>
            <person name="Lipzen A."/>
            <person name="Salamov A."/>
            <person name="Henrissat B."/>
            <person name="Wiebenga A."/>
            <person name="De Vries R.P."/>
            <person name="Grigoriev I.V."/>
            <person name="Mortensen U.H."/>
            <person name="Andersen M.R."/>
            <person name="Baker S.E."/>
        </authorList>
    </citation>
    <scope>NUCLEOTIDE SEQUENCE [LARGE SCALE GENOMIC DNA]</scope>
    <source>
        <strain evidence="1 2">JOP 1030-1</strain>
    </source>
</reference>
<dbReference type="Proteomes" id="UP000248349">
    <property type="component" value="Unassembled WGS sequence"/>
</dbReference>
<dbReference type="GeneID" id="37076814"/>
<keyword evidence="2" id="KW-1185">Reference proteome</keyword>
<dbReference type="EMBL" id="KZ821248">
    <property type="protein sequence ID" value="PYH42843.1"/>
    <property type="molecule type" value="Genomic_DNA"/>
</dbReference>
<evidence type="ECO:0000313" key="1">
    <source>
        <dbReference type="EMBL" id="PYH42843.1"/>
    </source>
</evidence>